<feature type="region of interest" description="Disordered" evidence="1">
    <location>
        <begin position="30"/>
        <end position="51"/>
    </location>
</feature>
<dbReference type="InterPro" id="IPR050490">
    <property type="entry name" value="Bact_solute-bd_prot1"/>
</dbReference>
<dbReference type="InterPro" id="IPR006059">
    <property type="entry name" value="SBP"/>
</dbReference>
<dbReference type="EMBL" id="LYPC01000027">
    <property type="protein sequence ID" value="OCT12293.1"/>
    <property type="molecule type" value="Genomic_DNA"/>
</dbReference>
<keyword evidence="2" id="KW-0732">Signal</keyword>
<protein>
    <recommendedName>
        <fullName evidence="5">Sugar ABC transporter substrate-binding protein</fullName>
    </recommendedName>
</protein>
<gene>
    <name evidence="3" type="ORF">A8709_31150</name>
</gene>
<dbReference type="RefSeq" id="WP_065856449.1">
    <property type="nucleotide sequence ID" value="NZ_LYPC01000027.1"/>
</dbReference>
<dbReference type="CDD" id="cd13585">
    <property type="entry name" value="PBP2_TMBP_like"/>
    <property type="match status" value="1"/>
</dbReference>
<keyword evidence="4" id="KW-1185">Reference proteome</keyword>
<accession>A0A1C0ZW13</accession>
<dbReference type="AlphaFoldDB" id="A0A1C0ZW13"/>
<evidence type="ECO:0000256" key="1">
    <source>
        <dbReference type="SAM" id="MobiDB-lite"/>
    </source>
</evidence>
<dbReference type="PANTHER" id="PTHR43649:SF12">
    <property type="entry name" value="DIACETYLCHITOBIOSE BINDING PROTEIN DASA"/>
    <property type="match status" value="1"/>
</dbReference>
<feature type="chain" id="PRO_5038639562" description="Sugar ABC transporter substrate-binding protein" evidence="2">
    <location>
        <begin position="22"/>
        <end position="448"/>
    </location>
</feature>
<reference evidence="4" key="1">
    <citation type="submission" date="2016-05" db="EMBL/GenBank/DDBJ databases">
        <title>Paenibacillus oryzae. sp. nov., isolated from the rice root.</title>
        <authorList>
            <person name="Zhang J."/>
            <person name="Zhang X."/>
        </authorList>
    </citation>
    <scope>NUCLEOTIDE SEQUENCE [LARGE SCALE GENOMIC DNA]</scope>
    <source>
        <strain evidence="4">KCTC13222</strain>
    </source>
</reference>
<feature type="signal peptide" evidence="2">
    <location>
        <begin position="1"/>
        <end position="21"/>
    </location>
</feature>
<dbReference type="Pfam" id="PF01547">
    <property type="entry name" value="SBP_bac_1"/>
    <property type="match status" value="1"/>
</dbReference>
<proteinExistence type="predicted"/>
<dbReference type="SUPFAM" id="SSF53850">
    <property type="entry name" value="Periplasmic binding protein-like II"/>
    <property type="match status" value="1"/>
</dbReference>
<evidence type="ECO:0008006" key="5">
    <source>
        <dbReference type="Google" id="ProtNLM"/>
    </source>
</evidence>
<dbReference type="PROSITE" id="PS51257">
    <property type="entry name" value="PROKAR_LIPOPROTEIN"/>
    <property type="match status" value="1"/>
</dbReference>
<organism evidence="3 4">
    <name type="scientific">Paenibacillus pectinilyticus</name>
    <dbReference type="NCBI Taxonomy" id="512399"/>
    <lineage>
        <taxon>Bacteria</taxon>
        <taxon>Bacillati</taxon>
        <taxon>Bacillota</taxon>
        <taxon>Bacilli</taxon>
        <taxon>Bacillales</taxon>
        <taxon>Paenibacillaceae</taxon>
        <taxon>Paenibacillus</taxon>
    </lineage>
</organism>
<dbReference type="STRING" id="512399.A8709_31150"/>
<evidence type="ECO:0000313" key="3">
    <source>
        <dbReference type="EMBL" id="OCT12293.1"/>
    </source>
</evidence>
<comment type="caution">
    <text evidence="3">The sequence shown here is derived from an EMBL/GenBank/DDBJ whole genome shotgun (WGS) entry which is preliminary data.</text>
</comment>
<dbReference type="Gene3D" id="3.40.190.10">
    <property type="entry name" value="Periplasmic binding protein-like II"/>
    <property type="match status" value="2"/>
</dbReference>
<evidence type="ECO:0000256" key="2">
    <source>
        <dbReference type="SAM" id="SignalP"/>
    </source>
</evidence>
<name>A0A1C0ZW13_9BACL</name>
<evidence type="ECO:0000313" key="4">
    <source>
        <dbReference type="Proteomes" id="UP000093309"/>
    </source>
</evidence>
<sequence>MTNKKMIPAVLSGVVALSVLAGCAKSDTTASSTASATDAPKKQEATATPTAKQTPVTLDYWAAWTPNSDEETKTKAQIKKFEDSHPAIKINVQLITFDVLHDKLIAAINAGNTPDLSWGLSEWFGEFTKMDALQDLTASFNAWSDKDKVYPNVMASLTTNGKVLALPQYLGIRALLYHENMLKKAGFDAPPKTWDDLLAMSSKVKQANGKEAFGIAAAGVRSPQELLSLFAQNDLVIAKQMDDGKFKNTWKDNADELKRAGEVYQFYKDLLGKGAVKPEAKTWGWQEEDTNFAQGQYAMVVNGPWIEGRNKENPEEMKDVKIAAPPSKKKSATFLEVSPLYLYKSAKHPKEAFEFATYILGKDWQTDIRPTNSPRSDVVSDSPWGKGFTDLASTGVVFPSVSLGGITKDMEDSIARALIKNDSPEDVAKWLSDAINTDLKKSGELSSK</sequence>
<dbReference type="PANTHER" id="PTHR43649">
    <property type="entry name" value="ARABINOSE-BINDING PROTEIN-RELATED"/>
    <property type="match status" value="1"/>
</dbReference>
<dbReference type="OrthoDB" id="2507686at2"/>
<dbReference type="Proteomes" id="UP000093309">
    <property type="component" value="Unassembled WGS sequence"/>
</dbReference>